<organism evidence="7 8">
    <name type="scientific">Sclerotinia borealis (strain F-4128)</name>
    <dbReference type="NCBI Taxonomy" id="1432307"/>
    <lineage>
        <taxon>Eukaryota</taxon>
        <taxon>Fungi</taxon>
        <taxon>Dikarya</taxon>
        <taxon>Ascomycota</taxon>
        <taxon>Pezizomycotina</taxon>
        <taxon>Leotiomycetes</taxon>
        <taxon>Helotiales</taxon>
        <taxon>Sclerotiniaceae</taxon>
        <taxon>Sclerotinia</taxon>
    </lineage>
</organism>
<evidence type="ECO:0000256" key="3">
    <source>
        <dbReference type="ARBA" id="ARBA00023211"/>
    </source>
</evidence>
<dbReference type="GO" id="GO:0016798">
    <property type="term" value="F:hydrolase activity, acting on glycosyl bonds"/>
    <property type="evidence" value="ECO:0007669"/>
    <property type="project" value="UniProtKB-KW"/>
</dbReference>
<evidence type="ECO:0000256" key="6">
    <source>
        <dbReference type="SAM" id="MobiDB-lite"/>
    </source>
</evidence>
<dbReference type="AlphaFoldDB" id="W9CJC7"/>
<dbReference type="GO" id="GO:0004730">
    <property type="term" value="F:pseudouridylate synthase activity"/>
    <property type="evidence" value="ECO:0007669"/>
    <property type="project" value="InterPro"/>
</dbReference>
<dbReference type="Gene3D" id="3.40.1190.20">
    <property type="match status" value="1"/>
</dbReference>
<dbReference type="HOGENOM" id="CLU_012201_3_0_1"/>
<reference evidence="7 8" key="1">
    <citation type="journal article" date="2014" name="Genome Announc.">
        <title>Draft genome sequence of Sclerotinia borealis, a psychrophilic plant pathogenic fungus.</title>
        <authorList>
            <person name="Mardanov A.V."/>
            <person name="Beletsky A.V."/>
            <person name="Kadnikov V.V."/>
            <person name="Ignatov A.N."/>
            <person name="Ravin N.V."/>
        </authorList>
    </citation>
    <scope>NUCLEOTIDE SEQUENCE [LARGE SCALE GENOMIC DNA]</scope>
    <source>
        <strain evidence="8">F-4157</strain>
    </source>
</reference>
<dbReference type="InterPro" id="IPR029056">
    <property type="entry name" value="Ribokinase-like"/>
</dbReference>
<dbReference type="SUPFAM" id="SSF110581">
    <property type="entry name" value="Indigoidine synthase A-like"/>
    <property type="match status" value="1"/>
</dbReference>
<dbReference type="EMBL" id="AYSA01000233">
    <property type="protein sequence ID" value="ESZ94635.1"/>
    <property type="molecule type" value="Genomic_DNA"/>
</dbReference>
<sequence>MNSLVRPTLKISFPSVSTSALILKCRYSSHANEGSGKLGSNNAQPRRGALRAIQDAENRIFQISEEVKEARVSHKPVVALESTIYTHGYSYPDNVKLALDLENVVRLNGGIPATIGILDGVARVGLSNEELIAVASAAGKPETMKVSRRDLPYILGMGIAGRKITGGTTIASTMILARKAGISVFGTGGLGGVHRGGQDSMDISADLTELGRTPIAVISSGCKSFLDIPRTLEYLETQGAGVFTFADGRTGPIDYPAFFTRDSGVKSPMVIQNAEEAAAIIFAQDFLKIESGFHFANPIPEEFSLPKSEIDDAIDQAVQEAAEQGFHGHANTPFILARIKELTKGNSVAANRALIESNVKMATRVAVELARLRLDRKASRNETSKVPTQNSTKAKRDRMDPYHPSFLNACSSNISPPKPSIVVVGSVAIDLSCDYTPRTNQPTGGSSPQMHTSNIAQIRSSIGGVGYNILRAAQLSSKEPVNLYTFIADDQAGKTITQSLQANGHNTDDITVCSKDTDYRTAQYVAINDGKKDLVVAMADMDIFARPPNDPSIRAMYNKLSTLTSSTKCIAIDANWQSEVIHGFLKAAKSSSPSIKIAFEPVSTTKSARLFEPPTDSSIKPHNLPVFPHHIIDLATPNEHELASMHDSATAHGKFETDEWWKTIDALGIPSTGARDRFVHMTSRELTDQGIPVQAIQLLPYIPTLLTKLGARGVLLTSILTPTDPRLRDPNHAPYILSRCANENEEVGGVYMRLFPVVEKVQEGDVVSVNGVGDTFLGVLIAGLARGCEVGEELIEIAQRGAVMTLKSGESVSPEVGGLREELDQLCQRQSRRDLSKR</sequence>
<feature type="region of interest" description="Disordered" evidence="6">
    <location>
        <begin position="378"/>
        <end position="401"/>
    </location>
</feature>
<accession>W9CJC7</accession>
<dbReference type="GO" id="GO:0005737">
    <property type="term" value="C:cytoplasm"/>
    <property type="evidence" value="ECO:0007669"/>
    <property type="project" value="TreeGrafter"/>
</dbReference>
<keyword evidence="2" id="KW-0378">Hydrolase</keyword>
<dbReference type="GO" id="GO:0046872">
    <property type="term" value="F:metal ion binding"/>
    <property type="evidence" value="ECO:0007669"/>
    <property type="project" value="UniProtKB-KW"/>
</dbReference>
<dbReference type="PANTHER" id="PTHR42909:SF1">
    <property type="entry name" value="CARBOHYDRATE KINASE PFKB DOMAIN-CONTAINING PROTEIN"/>
    <property type="match status" value="1"/>
</dbReference>
<keyword evidence="5" id="KW-0326">Glycosidase</keyword>
<dbReference type="PANTHER" id="PTHR42909">
    <property type="entry name" value="ZGC:136858"/>
    <property type="match status" value="1"/>
</dbReference>
<gene>
    <name evidence="7" type="ORF">SBOR_4982</name>
</gene>
<keyword evidence="4" id="KW-0456">Lyase</keyword>
<keyword evidence="1" id="KW-0479">Metal-binding</keyword>
<comment type="caution">
    <text evidence="7">The sequence shown here is derived from an EMBL/GenBank/DDBJ whole genome shotgun (WGS) entry which is preliminary data.</text>
</comment>
<dbReference type="SUPFAM" id="SSF53613">
    <property type="entry name" value="Ribokinase-like"/>
    <property type="match status" value="1"/>
</dbReference>
<proteinExistence type="inferred from homology"/>
<dbReference type="Proteomes" id="UP000019487">
    <property type="component" value="Unassembled WGS sequence"/>
</dbReference>
<protein>
    <submittedName>
        <fullName evidence="7">Uncharacterized protein</fullName>
    </submittedName>
</protein>
<evidence type="ECO:0000313" key="8">
    <source>
        <dbReference type="Proteomes" id="UP000019487"/>
    </source>
</evidence>
<keyword evidence="8" id="KW-1185">Reference proteome</keyword>
<dbReference type="InterPro" id="IPR022830">
    <property type="entry name" value="Indigdn_synthA-like"/>
</dbReference>
<dbReference type="Gene3D" id="3.40.1790.10">
    <property type="entry name" value="Indigoidine synthase domain"/>
    <property type="match status" value="1"/>
</dbReference>
<dbReference type="OrthoDB" id="198885at2759"/>
<dbReference type="HAMAP" id="MF_01876">
    <property type="entry name" value="PsiMP_glycosidase"/>
    <property type="match status" value="1"/>
</dbReference>
<evidence type="ECO:0000256" key="2">
    <source>
        <dbReference type="ARBA" id="ARBA00022801"/>
    </source>
</evidence>
<evidence type="ECO:0000313" key="7">
    <source>
        <dbReference type="EMBL" id="ESZ94635.1"/>
    </source>
</evidence>
<evidence type="ECO:0000256" key="1">
    <source>
        <dbReference type="ARBA" id="ARBA00022723"/>
    </source>
</evidence>
<dbReference type="InterPro" id="IPR007342">
    <property type="entry name" value="PsuG"/>
</dbReference>
<keyword evidence="3" id="KW-0464">Manganese</keyword>
<evidence type="ECO:0000256" key="4">
    <source>
        <dbReference type="ARBA" id="ARBA00023239"/>
    </source>
</evidence>
<name>W9CJC7_SCLBF</name>
<evidence type="ECO:0000256" key="5">
    <source>
        <dbReference type="ARBA" id="ARBA00023295"/>
    </source>
</evidence>
<dbReference type="STRING" id="1432307.W9CJC7"/>
<dbReference type="CDD" id="cd01941">
    <property type="entry name" value="YeiC_kinase_like"/>
    <property type="match status" value="1"/>
</dbReference>
<dbReference type="Pfam" id="PF04227">
    <property type="entry name" value="Indigoidine_A"/>
    <property type="match status" value="1"/>
</dbReference>